<protein>
    <submittedName>
        <fullName evidence="1">IclR family transcriptional regulator</fullName>
    </submittedName>
</protein>
<keyword evidence="2" id="KW-1185">Reference proteome</keyword>
<dbReference type="EMBL" id="JAENHL010000008">
    <property type="protein sequence ID" value="MBK1870670.1"/>
    <property type="molecule type" value="Genomic_DNA"/>
</dbReference>
<sequence length="259" mass="28115">MTGQASTPLQRAARILEIIAAAPDGLSLSEVAERVGLPMPSALRLLRNLVDVGFVATEGRRARYRLGTRMQRMFQMSLGTERLRGICAPELQALADRFDLTAYLARFGDERVDLCCTFMPRDAARTSVHPGQNFPINASAVGRVLFAHQPDDVISRAIAQPMRKYRPGTQTKPADVRRAIEEARVKGYALSDDELDEATLAVAVPVRSGDAGVVFSLGLLGLRDAFLDTLSIRESVAMLGDIADRLGPQLANLGSEPIT</sequence>
<dbReference type="Proteomes" id="UP000616151">
    <property type="component" value="Unassembled WGS sequence"/>
</dbReference>
<gene>
    <name evidence="1" type="ORF">JHL16_30170</name>
</gene>
<organism evidence="1 2">
    <name type="scientific">Taklimakanibacter albus</name>
    <dbReference type="NCBI Taxonomy" id="2800327"/>
    <lineage>
        <taxon>Bacteria</taxon>
        <taxon>Pseudomonadati</taxon>
        <taxon>Pseudomonadota</taxon>
        <taxon>Alphaproteobacteria</taxon>
        <taxon>Hyphomicrobiales</taxon>
        <taxon>Aestuariivirgaceae</taxon>
        <taxon>Taklimakanibacter</taxon>
    </lineage>
</organism>
<name>A0ACC5RDX1_9HYPH</name>
<comment type="caution">
    <text evidence="1">The sequence shown here is derived from an EMBL/GenBank/DDBJ whole genome shotgun (WGS) entry which is preliminary data.</text>
</comment>
<evidence type="ECO:0000313" key="1">
    <source>
        <dbReference type="EMBL" id="MBK1870670.1"/>
    </source>
</evidence>
<evidence type="ECO:0000313" key="2">
    <source>
        <dbReference type="Proteomes" id="UP000616151"/>
    </source>
</evidence>
<reference evidence="1" key="1">
    <citation type="submission" date="2021-01" db="EMBL/GenBank/DDBJ databases">
        <authorList>
            <person name="Sun Q."/>
        </authorList>
    </citation>
    <scope>NUCLEOTIDE SEQUENCE</scope>
    <source>
        <strain evidence="1">YIM B02566</strain>
    </source>
</reference>
<proteinExistence type="predicted"/>
<accession>A0ACC5RDX1</accession>